<evidence type="ECO:0000256" key="1">
    <source>
        <dbReference type="ARBA" id="ARBA00004651"/>
    </source>
</evidence>
<evidence type="ECO:0000313" key="9">
    <source>
        <dbReference type="EMBL" id="SHG41061.1"/>
    </source>
</evidence>
<proteinExistence type="inferred from homology"/>
<dbReference type="GO" id="GO:0022857">
    <property type="term" value="F:transmembrane transporter activity"/>
    <property type="evidence" value="ECO:0007669"/>
    <property type="project" value="TreeGrafter"/>
</dbReference>
<evidence type="ECO:0000256" key="6">
    <source>
        <dbReference type="ARBA" id="ARBA00038076"/>
    </source>
</evidence>
<evidence type="ECO:0000256" key="3">
    <source>
        <dbReference type="ARBA" id="ARBA00022692"/>
    </source>
</evidence>
<dbReference type="GO" id="GO:0005886">
    <property type="term" value="C:plasma membrane"/>
    <property type="evidence" value="ECO:0007669"/>
    <property type="project" value="UniProtKB-SubCell"/>
</dbReference>
<feature type="transmembrane region" description="Helical" evidence="7">
    <location>
        <begin position="139"/>
        <end position="167"/>
    </location>
</feature>
<dbReference type="Proteomes" id="UP000243255">
    <property type="component" value="Unassembled WGS sequence"/>
</dbReference>
<feature type="transmembrane region" description="Helical" evidence="7">
    <location>
        <begin position="238"/>
        <end position="257"/>
    </location>
</feature>
<evidence type="ECO:0000259" key="8">
    <source>
        <dbReference type="Pfam" id="PF02687"/>
    </source>
</evidence>
<feature type="transmembrane region" description="Helical" evidence="7">
    <location>
        <begin position="206"/>
        <end position="226"/>
    </location>
</feature>
<gene>
    <name evidence="9" type="ORF">SAMN04488530_101190</name>
</gene>
<keyword evidence="4 7" id="KW-1133">Transmembrane helix</keyword>
<organism evidence="9 10">
    <name type="scientific">Asaccharospora irregularis DSM 2635</name>
    <dbReference type="NCBI Taxonomy" id="1121321"/>
    <lineage>
        <taxon>Bacteria</taxon>
        <taxon>Bacillati</taxon>
        <taxon>Bacillota</taxon>
        <taxon>Clostridia</taxon>
        <taxon>Peptostreptococcales</taxon>
        <taxon>Peptostreptococcaceae</taxon>
        <taxon>Asaccharospora</taxon>
    </lineage>
</organism>
<keyword evidence="5 7" id="KW-0472">Membrane</keyword>
<feature type="domain" description="ABC3 transporter permease C-terminal" evidence="8">
    <location>
        <begin position="154"/>
        <end position="270"/>
    </location>
</feature>
<dbReference type="AlphaFoldDB" id="A0A1M5JKK5"/>
<evidence type="ECO:0000256" key="7">
    <source>
        <dbReference type="SAM" id="Phobius"/>
    </source>
</evidence>
<evidence type="ECO:0000256" key="2">
    <source>
        <dbReference type="ARBA" id="ARBA00022475"/>
    </source>
</evidence>
<keyword evidence="10" id="KW-1185">Reference proteome</keyword>
<dbReference type="PANTHER" id="PTHR30572">
    <property type="entry name" value="MEMBRANE COMPONENT OF TRANSPORTER-RELATED"/>
    <property type="match status" value="1"/>
</dbReference>
<name>A0A1M5JKK5_9FIRM</name>
<sequence>MTESLFSLHNSSGSNILINHYNYNNNGNKEEITPFSLGGNSLKLIKGDGSTSEIEVQGILTKEEIPEELFAPNSNDVRVILPEADVRGYTWFSDPSNIEGFIDYSNNIMDEIFPNDEGASYMEAGFNTRVYKINDYMKVMNIAIVIVLIFMYGFVVLLMLIGLTNVISTMSTNVLMRSREFAVLQSVGMTPEGLQRMLNLESVLCSLKAVLIGLPIAILLTYLINLPIRKTFPISYKLPWLAILLCTLAVFMITWVTTRCAASRLKNRNIIEAIRSESGR</sequence>
<dbReference type="InterPro" id="IPR050250">
    <property type="entry name" value="Macrolide_Exporter_MacB"/>
</dbReference>
<dbReference type="EMBL" id="FQWX01000001">
    <property type="protein sequence ID" value="SHG41061.1"/>
    <property type="molecule type" value="Genomic_DNA"/>
</dbReference>
<accession>A0A1M5JKK5</accession>
<dbReference type="InterPro" id="IPR003838">
    <property type="entry name" value="ABC3_permease_C"/>
</dbReference>
<evidence type="ECO:0000256" key="4">
    <source>
        <dbReference type="ARBA" id="ARBA00022989"/>
    </source>
</evidence>
<comment type="similarity">
    <text evidence="6">Belongs to the ABC-4 integral membrane protein family.</text>
</comment>
<dbReference type="STRING" id="1121321.SAMN04488530_101190"/>
<reference evidence="10" key="1">
    <citation type="submission" date="2016-11" db="EMBL/GenBank/DDBJ databases">
        <authorList>
            <person name="Varghese N."/>
            <person name="Submissions S."/>
        </authorList>
    </citation>
    <scope>NUCLEOTIDE SEQUENCE [LARGE SCALE GENOMIC DNA]</scope>
    <source>
        <strain evidence="10">DSM 2635</strain>
    </source>
</reference>
<protein>
    <submittedName>
        <fullName evidence="9">FtsX-like permease family protein</fullName>
    </submittedName>
</protein>
<dbReference type="Pfam" id="PF02687">
    <property type="entry name" value="FtsX"/>
    <property type="match status" value="1"/>
</dbReference>
<keyword evidence="2" id="KW-1003">Cell membrane</keyword>
<evidence type="ECO:0000313" key="10">
    <source>
        <dbReference type="Proteomes" id="UP000243255"/>
    </source>
</evidence>
<evidence type="ECO:0000256" key="5">
    <source>
        <dbReference type="ARBA" id="ARBA00023136"/>
    </source>
</evidence>
<dbReference type="PANTHER" id="PTHR30572:SF4">
    <property type="entry name" value="ABC TRANSPORTER PERMEASE YTRF"/>
    <property type="match status" value="1"/>
</dbReference>
<comment type="subcellular location">
    <subcellularLocation>
        <location evidence="1">Cell membrane</location>
        <topology evidence="1">Multi-pass membrane protein</topology>
    </subcellularLocation>
</comment>
<keyword evidence="3 7" id="KW-0812">Transmembrane</keyword>